<name>M6YU17_9LEPT</name>
<dbReference type="AlphaFoldDB" id="M6YU17"/>
<evidence type="ECO:0000313" key="2">
    <source>
        <dbReference type="Proteomes" id="UP000012138"/>
    </source>
</evidence>
<protein>
    <submittedName>
        <fullName evidence="1">Uncharacterized protein</fullName>
    </submittedName>
</protein>
<organism evidence="1 2">
    <name type="scientific">Leptospira noguchii str. 2001034031</name>
    <dbReference type="NCBI Taxonomy" id="1193053"/>
    <lineage>
        <taxon>Bacteria</taxon>
        <taxon>Pseudomonadati</taxon>
        <taxon>Spirochaetota</taxon>
        <taxon>Spirochaetia</taxon>
        <taxon>Leptospirales</taxon>
        <taxon>Leptospiraceae</taxon>
        <taxon>Leptospira</taxon>
    </lineage>
</organism>
<proteinExistence type="predicted"/>
<dbReference type="Proteomes" id="UP000012138">
    <property type="component" value="Unassembled WGS sequence"/>
</dbReference>
<gene>
    <name evidence="1" type="ORF">LEP1GSC024_4482</name>
</gene>
<comment type="caution">
    <text evidence="1">The sequence shown here is derived from an EMBL/GenBank/DDBJ whole genome shotgun (WGS) entry which is preliminary data.</text>
</comment>
<accession>M6YU17</accession>
<dbReference type="EMBL" id="AKXB02000075">
    <property type="protein sequence ID" value="EMO89873.1"/>
    <property type="molecule type" value="Genomic_DNA"/>
</dbReference>
<evidence type="ECO:0000313" key="1">
    <source>
        <dbReference type="EMBL" id="EMO89873.1"/>
    </source>
</evidence>
<sequence>MGRFITYGIEFDSEANNYVSTISGLHSYKEWIEEALKSK</sequence>
<reference evidence="1 2" key="1">
    <citation type="submission" date="2013-01" db="EMBL/GenBank/DDBJ databases">
        <authorList>
            <person name="Harkins D.M."/>
            <person name="Durkin A.S."/>
            <person name="Brinkac L.M."/>
            <person name="Haft D.H."/>
            <person name="Selengut J.D."/>
            <person name="Sanka R."/>
            <person name="DePew J."/>
            <person name="Purushe J."/>
            <person name="Whelen A.C."/>
            <person name="Vinetz J.M."/>
            <person name="Sutton G.G."/>
            <person name="Nierman W.C."/>
            <person name="Fouts D.E."/>
        </authorList>
    </citation>
    <scope>NUCLEOTIDE SEQUENCE [LARGE SCALE GENOMIC DNA]</scope>
    <source>
        <strain evidence="1 2">2001034031</strain>
    </source>
</reference>